<protein>
    <submittedName>
        <fullName evidence="1">Uncharacterized protein</fullName>
    </submittedName>
</protein>
<evidence type="ECO:0000313" key="2">
    <source>
        <dbReference type="Proteomes" id="UP000016887"/>
    </source>
</evidence>
<dbReference type="eggNOG" id="arCOG07461">
    <property type="taxonomic scope" value="Archaea"/>
</dbReference>
<dbReference type="EMBL" id="AP012489">
    <property type="protein sequence ID" value="BAN90589.1"/>
    <property type="molecule type" value="Genomic_DNA"/>
</dbReference>
<dbReference type="AlphaFoldDB" id="U3TGX7"/>
<dbReference type="KEGG" id="acj:ACAM_1120"/>
<gene>
    <name evidence="1" type="ORF">ACAM_1120</name>
</gene>
<keyword evidence="2" id="KW-1185">Reference proteome</keyword>
<proteinExistence type="predicted"/>
<name>U3TGX7_9CREN</name>
<reference evidence="1 2" key="1">
    <citation type="journal article" date="2013" name="Appl. Environ. Microbiol.">
        <title>Variation of the Virus-Related Elements within Syntenic Genomes of the Hyperthermophilic Archaeon Aeropyrum.</title>
        <authorList>
            <person name="Daifuku T."/>
            <person name="Yoshida T."/>
            <person name="Kitamura T."/>
            <person name="Kawaichi S."/>
            <person name="Inoue T."/>
            <person name="Nomura K."/>
            <person name="Yoshida Y."/>
            <person name="Kuno S."/>
            <person name="Sako Y."/>
        </authorList>
    </citation>
    <scope>NUCLEOTIDE SEQUENCE [LARGE SCALE GENOMIC DNA]</scope>
    <source>
        <strain evidence="1 2">SY1</strain>
    </source>
</reference>
<evidence type="ECO:0000313" key="1">
    <source>
        <dbReference type="EMBL" id="BAN90589.1"/>
    </source>
</evidence>
<accession>U3TGX7</accession>
<dbReference type="Proteomes" id="UP000016887">
    <property type="component" value="Chromosome"/>
</dbReference>
<organism evidence="1 2">
    <name type="scientific">Aeropyrum camini SY1 = JCM 12091</name>
    <dbReference type="NCBI Taxonomy" id="1198449"/>
    <lineage>
        <taxon>Archaea</taxon>
        <taxon>Thermoproteota</taxon>
        <taxon>Thermoprotei</taxon>
        <taxon>Desulfurococcales</taxon>
        <taxon>Desulfurococcaceae</taxon>
        <taxon>Aeropyrum</taxon>
    </lineage>
</organism>
<sequence>MVSIASLRGCDPFCPRVLTIFMEYYWRDGGATVGLSVSGVGVITLVCSKCNFKLYWYVIGDKSNRNKFSGPPVPSKALAGYDNAQCPRCESPLSISRPRRIKIMTRDEFEEEYVVTKFEVLRRTTLVEEHIKRQIQPIAGVETGEAASGLNF</sequence>